<dbReference type="CDD" id="cd22395">
    <property type="entry name" value="KH-I_AKAP1"/>
    <property type="match status" value="1"/>
</dbReference>
<dbReference type="InterPro" id="IPR050621">
    <property type="entry name" value="Tudor_domain_containing"/>
</dbReference>
<feature type="domain" description="Tudor" evidence="3">
    <location>
        <begin position="385"/>
        <end position="443"/>
    </location>
</feature>
<dbReference type="SUPFAM" id="SSF63748">
    <property type="entry name" value="Tudor/PWWP/MBT"/>
    <property type="match status" value="1"/>
</dbReference>
<dbReference type="InterPro" id="IPR004088">
    <property type="entry name" value="KH_dom_type_1"/>
</dbReference>
<dbReference type="Gene3D" id="2.40.50.90">
    <property type="match status" value="1"/>
</dbReference>
<proteinExistence type="predicted"/>
<dbReference type="Proteomes" id="UP000835052">
    <property type="component" value="Unassembled WGS sequence"/>
</dbReference>
<dbReference type="PANTHER" id="PTHR22948">
    <property type="entry name" value="TUDOR DOMAIN CONTAINING PROTEIN"/>
    <property type="match status" value="1"/>
</dbReference>
<dbReference type="PROSITE" id="PS50304">
    <property type="entry name" value="TUDOR"/>
    <property type="match status" value="1"/>
</dbReference>
<dbReference type="Gene3D" id="3.30.1370.10">
    <property type="entry name" value="K Homology domain, type 1"/>
    <property type="match status" value="1"/>
</dbReference>
<dbReference type="SUPFAM" id="SSF54791">
    <property type="entry name" value="Eukaryotic type KH-domain (KH-domain type I)"/>
    <property type="match status" value="1"/>
</dbReference>
<feature type="compositionally biased region" description="Low complexity" evidence="2">
    <location>
        <begin position="58"/>
        <end position="90"/>
    </location>
</feature>
<keyword evidence="5" id="KW-1185">Reference proteome</keyword>
<evidence type="ECO:0000256" key="2">
    <source>
        <dbReference type="SAM" id="MobiDB-lite"/>
    </source>
</evidence>
<dbReference type="InterPro" id="IPR047368">
    <property type="entry name" value="KH-I_AKAP1"/>
</dbReference>
<dbReference type="Pfam" id="PF00013">
    <property type="entry name" value="KH_1"/>
    <property type="match status" value="1"/>
</dbReference>
<comment type="caution">
    <text evidence="4">The sequence shown here is derived from an EMBL/GenBank/DDBJ whole genome shotgun (WGS) entry which is preliminary data.</text>
</comment>
<feature type="compositionally biased region" description="Polar residues" evidence="2">
    <location>
        <begin position="182"/>
        <end position="200"/>
    </location>
</feature>
<dbReference type="GO" id="GO:0003723">
    <property type="term" value="F:RNA binding"/>
    <property type="evidence" value="ECO:0007669"/>
    <property type="project" value="UniProtKB-UniRule"/>
</dbReference>
<dbReference type="GO" id="GO:0005739">
    <property type="term" value="C:mitochondrion"/>
    <property type="evidence" value="ECO:0007669"/>
    <property type="project" value="UniProtKB-ARBA"/>
</dbReference>
<dbReference type="PROSITE" id="PS50084">
    <property type="entry name" value="KH_TYPE_1"/>
    <property type="match status" value="1"/>
</dbReference>
<dbReference type="InterPro" id="IPR036612">
    <property type="entry name" value="KH_dom_type_1_sf"/>
</dbReference>
<evidence type="ECO:0000313" key="4">
    <source>
        <dbReference type="EMBL" id="CAD6190367.1"/>
    </source>
</evidence>
<evidence type="ECO:0000313" key="5">
    <source>
        <dbReference type="Proteomes" id="UP000835052"/>
    </source>
</evidence>
<feature type="region of interest" description="Disordered" evidence="2">
    <location>
        <begin position="54"/>
        <end position="90"/>
    </location>
</feature>
<name>A0A8S1H4T8_9PELO</name>
<dbReference type="Gene3D" id="2.30.30.140">
    <property type="match status" value="1"/>
</dbReference>
<accession>A0A8S1H4T8</accession>
<evidence type="ECO:0000256" key="1">
    <source>
        <dbReference type="PROSITE-ProRule" id="PRU00117"/>
    </source>
</evidence>
<dbReference type="AlphaFoldDB" id="A0A8S1H4T8"/>
<gene>
    <name evidence="4" type="ORF">CAUJ_LOCUS6286</name>
</gene>
<protein>
    <recommendedName>
        <fullName evidence="3">Tudor domain-containing protein</fullName>
    </recommendedName>
</protein>
<feature type="region of interest" description="Disordered" evidence="2">
    <location>
        <begin position="182"/>
        <end position="207"/>
    </location>
</feature>
<dbReference type="InterPro" id="IPR047367">
    <property type="entry name" value="Tudor_AKAP1"/>
</dbReference>
<dbReference type="InterPro" id="IPR002999">
    <property type="entry name" value="Tudor"/>
</dbReference>
<dbReference type="SMART" id="SM00333">
    <property type="entry name" value="TUDOR"/>
    <property type="match status" value="1"/>
</dbReference>
<reference evidence="4" key="1">
    <citation type="submission" date="2020-10" db="EMBL/GenBank/DDBJ databases">
        <authorList>
            <person name="Kikuchi T."/>
        </authorList>
    </citation>
    <scope>NUCLEOTIDE SEQUENCE</scope>
    <source>
        <strain evidence="4">NKZ352</strain>
    </source>
</reference>
<evidence type="ECO:0000259" key="3">
    <source>
        <dbReference type="PROSITE" id="PS50304"/>
    </source>
</evidence>
<dbReference type="PANTHER" id="PTHR22948:SF65">
    <property type="entry name" value="A-KINASE ANCHORING PROTEIN 1"/>
    <property type="match status" value="1"/>
</dbReference>
<dbReference type="InterPro" id="IPR004087">
    <property type="entry name" value="KH_dom"/>
</dbReference>
<dbReference type="SMART" id="SM00322">
    <property type="entry name" value="KH"/>
    <property type="match status" value="1"/>
</dbReference>
<keyword evidence="1" id="KW-0694">RNA-binding</keyword>
<dbReference type="Pfam" id="PF00567">
    <property type="entry name" value="TUDOR"/>
    <property type="match status" value="1"/>
</dbReference>
<dbReference type="InterPro" id="IPR035437">
    <property type="entry name" value="SNase_OB-fold_sf"/>
</dbReference>
<organism evidence="4 5">
    <name type="scientific">Caenorhabditis auriculariae</name>
    <dbReference type="NCBI Taxonomy" id="2777116"/>
    <lineage>
        <taxon>Eukaryota</taxon>
        <taxon>Metazoa</taxon>
        <taxon>Ecdysozoa</taxon>
        <taxon>Nematoda</taxon>
        <taxon>Chromadorea</taxon>
        <taxon>Rhabditida</taxon>
        <taxon>Rhabditina</taxon>
        <taxon>Rhabditomorpha</taxon>
        <taxon>Rhabditoidea</taxon>
        <taxon>Rhabditidae</taxon>
        <taxon>Peloderinae</taxon>
        <taxon>Caenorhabditis</taxon>
    </lineage>
</organism>
<dbReference type="EMBL" id="CAJGYM010000015">
    <property type="protein sequence ID" value="CAD6190367.1"/>
    <property type="molecule type" value="Genomic_DNA"/>
</dbReference>
<sequence>MTPTGQVVPILVHPALLPTHLPPPPCLVAADGTLIFPPGFIPPPFPAVTNEEELHQYTAESPESATSSSSRSETPALHQQSSSSSSVSNYCTSVIPASPAPSFAPSVVPLPGLPLPWHSLVMPFQRKMLPVKITPIDSDYDRRRSWRYEQRRPSSGSSAHSSVYGGAFTPTTSEYSHYYPETVSSQDSGRATGGLASSLSPMDEHMVNGNVQDGTLVDDLMDPMPMYEFEIPNSLVGLVIGIKGKTIRELSVRTKVRMLIRQHHTPEKVDTHQICQVRGQREEINHCLQMLRRRFPPARFPELNLQPVLPPPLPNHYFDMIHTQPSWLTLPEEVPCEVAVSNMVDVSQFFLQQPTHPSFASLRHLDLYMLRLYSEHTQIPELPVPCQTGLLCAAPVMNAWFRAVTVNYFEESDEVLIRFVDYGGYARLPRQELRQIRTDLMSLPFQATEVCLAHVKPVDGTLQWDEKAFEEFRSLCMGKVVTAKCIGYAADTKVPMVELYVSNDETDERKVVRFDTHLMELGLARTSDPSKMIRTSLSSMIHKRLSVSSQNSINA</sequence>
<dbReference type="CDD" id="cd20407">
    <property type="entry name" value="Tudor_AKAP1"/>
    <property type="match status" value="1"/>
</dbReference>
<dbReference type="OrthoDB" id="10069557at2759"/>